<dbReference type="PANTHER" id="PTHR34472:SF1">
    <property type="entry name" value="SULFUR CARRIER PROTEIN THIS"/>
    <property type="match status" value="1"/>
</dbReference>
<dbReference type="PANTHER" id="PTHR34472">
    <property type="entry name" value="SULFUR CARRIER PROTEIN THIS"/>
    <property type="match status" value="1"/>
</dbReference>
<evidence type="ECO:0008006" key="2">
    <source>
        <dbReference type="Google" id="ProtNLM"/>
    </source>
</evidence>
<accession>A0A6J4TPG4</accession>
<dbReference type="Pfam" id="PF02597">
    <property type="entry name" value="ThiS"/>
    <property type="match status" value="1"/>
</dbReference>
<dbReference type="EMBL" id="CADCWC010000119">
    <property type="protein sequence ID" value="CAA9527161.1"/>
    <property type="molecule type" value="Genomic_DNA"/>
</dbReference>
<dbReference type="InterPro" id="IPR012675">
    <property type="entry name" value="Beta-grasp_dom_sf"/>
</dbReference>
<dbReference type="InterPro" id="IPR003749">
    <property type="entry name" value="ThiS/MoaD-like"/>
</dbReference>
<evidence type="ECO:0000313" key="1">
    <source>
        <dbReference type="EMBL" id="CAA9527161.1"/>
    </source>
</evidence>
<protein>
    <recommendedName>
        <fullName evidence="2">Sulfur carrier protein ThiS</fullName>
    </recommendedName>
</protein>
<organism evidence="1">
    <name type="scientific">uncultured Thermoleophilia bacterium</name>
    <dbReference type="NCBI Taxonomy" id="1497501"/>
    <lineage>
        <taxon>Bacteria</taxon>
        <taxon>Bacillati</taxon>
        <taxon>Actinomycetota</taxon>
        <taxon>Thermoleophilia</taxon>
        <taxon>environmental samples</taxon>
    </lineage>
</organism>
<dbReference type="InterPro" id="IPR016155">
    <property type="entry name" value="Mopterin_synth/thiamin_S_b"/>
</dbReference>
<dbReference type="Gene3D" id="3.10.20.30">
    <property type="match status" value="1"/>
</dbReference>
<gene>
    <name evidence="1" type="ORF">AVDCRST_MAG79-607</name>
</gene>
<dbReference type="SUPFAM" id="SSF54285">
    <property type="entry name" value="MoaD/ThiS"/>
    <property type="match status" value="1"/>
</dbReference>
<dbReference type="InterPro" id="IPR010035">
    <property type="entry name" value="Thi_S"/>
</dbReference>
<dbReference type="AlphaFoldDB" id="A0A6J4TPG4"/>
<name>A0A6J4TPG4_9ACTN</name>
<sequence length="66" mass="6696">MTVNGDPRDVPADCTVATVVAEAGVAPDERGVAVAVDGDVVPRSRWAATPLNPEARVEVLRATAGG</sequence>
<dbReference type="NCBIfam" id="TIGR01683">
    <property type="entry name" value="thiS"/>
    <property type="match status" value="1"/>
</dbReference>
<reference evidence="1" key="1">
    <citation type="submission" date="2020-02" db="EMBL/GenBank/DDBJ databases">
        <authorList>
            <person name="Meier V. D."/>
        </authorList>
    </citation>
    <scope>NUCLEOTIDE SEQUENCE</scope>
    <source>
        <strain evidence="1">AVDCRST_MAG79</strain>
    </source>
</reference>
<proteinExistence type="predicted"/>